<feature type="domain" description="Protein kinase" evidence="5">
    <location>
        <begin position="238"/>
        <end position="536"/>
    </location>
</feature>
<dbReference type="GeneTree" id="ENSGT00940000160502"/>
<dbReference type="InterPro" id="IPR008271">
    <property type="entry name" value="Ser/Thr_kinase_AS"/>
</dbReference>
<feature type="compositionally biased region" description="Low complexity" evidence="4">
    <location>
        <begin position="629"/>
        <end position="643"/>
    </location>
</feature>
<reference evidence="7" key="1">
    <citation type="submission" date="2015-09" db="EMBL/GenBank/DDBJ databases">
        <authorList>
            <person name="Sai Rama Sridatta P."/>
        </authorList>
    </citation>
    <scope>NUCLEOTIDE SEQUENCE [LARGE SCALE GENOMIC DNA]</scope>
</reference>
<dbReference type="GO" id="GO:0007165">
    <property type="term" value="P:signal transduction"/>
    <property type="evidence" value="ECO:0007669"/>
    <property type="project" value="InterPro"/>
</dbReference>
<dbReference type="Gene3D" id="1.10.533.10">
    <property type="entry name" value="Death Domain, Fas"/>
    <property type="match status" value="1"/>
</dbReference>
<feature type="compositionally biased region" description="Low complexity" evidence="4">
    <location>
        <begin position="184"/>
        <end position="198"/>
    </location>
</feature>
<feature type="compositionally biased region" description="Gly residues" evidence="4">
    <location>
        <begin position="680"/>
        <end position="693"/>
    </location>
</feature>
<dbReference type="Gene3D" id="1.10.510.10">
    <property type="entry name" value="Transferase(Phosphotransferase) domain 1"/>
    <property type="match status" value="1"/>
</dbReference>
<evidence type="ECO:0000256" key="3">
    <source>
        <dbReference type="PROSITE-ProRule" id="PRU10141"/>
    </source>
</evidence>
<dbReference type="InterPro" id="IPR011029">
    <property type="entry name" value="DEATH-like_dom_sf"/>
</dbReference>
<dbReference type="GO" id="GO:0071345">
    <property type="term" value="P:cellular response to cytokine stimulus"/>
    <property type="evidence" value="ECO:0007669"/>
    <property type="project" value="UniProtKB-ARBA"/>
</dbReference>
<dbReference type="PANTHER" id="PTHR27001">
    <property type="entry name" value="OS01G0253100 PROTEIN"/>
    <property type="match status" value="1"/>
</dbReference>
<sequence length="777" mass="84694">MSGADLRGQFLYHLPSSVLWEFCRVMDGLSDLDWTRFASEVLGDQTAVRLAERKERRTDWVMNQWENRNGRVGELIDLLERLQLLRPRDVILGWTSSPRPFSSLPPPPRPPPASHRPHVSLPQFDPPPKPYEATPTLSTLRLTTTADEGGVGRPLPGPDPPPIGLKTEPHRPPPQVSHTHTHTHTQNTTTTTTTNNNNNDDDDDDVVIPQPSQVVACGSGGRVMCWSFEEVHAGTDGFSPSLQVGEGGFGVVYRATLNNTDCAVKRLKQDGLLDLTLLTNSFQTEVENLSRFRHPNIVDLLGFSEGGGSVCLIYSYMVNRSLEDQLHNECVVLSWSHRVRIMEEVSTALQFLHSPPDGHKPLIHGDVKSSNILLDRHLVAKLADFGLARLASGSSSGRSVTQTASVGKTETVRGTLAYLPDEYVRNRELGPAVDVFSFGVVLLEVLTGRRALEKDKKLGERYLKDLVEEVSYTLSGSSTAAWRKHLDQQLITGGAADPPACMQLVSLACTCLDKKRKKRPVMTEVFHKLQEIHREVKTTGSSRSSPRLHHPPAPSQAFPRPPCSLDSSVGALSNQLSRLGPLEDTYQPSSSSLCALTLPHPLHSSSSSSSSSFVGPCETDESRGLSQFRSNGTSSRSLSPSSRDQYHCPTPFSQPSVSTEDQYHFPPLPSSSRDRSGTGALTGPGTTGGGTGGATVRLYNVPGSLSPAGSLQSSSPGPSVDVNPSKQRFLEKKTLYEEGQIQTPELLSSDDLYGGVSAESRGPEESDELDYLPVKHH</sequence>
<dbReference type="FunCoup" id="A0A4W6EID3">
    <property type="interactions" value="1042"/>
</dbReference>
<dbReference type="InterPro" id="IPR000719">
    <property type="entry name" value="Prot_kinase_dom"/>
</dbReference>
<organism evidence="6 7">
    <name type="scientific">Lates calcarifer</name>
    <name type="common">Barramundi</name>
    <name type="synonym">Holocentrus calcarifer</name>
    <dbReference type="NCBI Taxonomy" id="8187"/>
    <lineage>
        <taxon>Eukaryota</taxon>
        <taxon>Metazoa</taxon>
        <taxon>Chordata</taxon>
        <taxon>Craniata</taxon>
        <taxon>Vertebrata</taxon>
        <taxon>Euteleostomi</taxon>
        <taxon>Actinopterygii</taxon>
        <taxon>Neopterygii</taxon>
        <taxon>Teleostei</taxon>
        <taxon>Neoteleostei</taxon>
        <taxon>Acanthomorphata</taxon>
        <taxon>Carangaria</taxon>
        <taxon>Carangaria incertae sedis</taxon>
        <taxon>Centropomidae</taxon>
        <taxon>Lates</taxon>
    </lineage>
</organism>
<feature type="compositionally biased region" description="Polar residues" evidence="4">
    <location>
        <begin position="651"/>
        <end position="660"/>
    </location>
</feature>
<dbReference type="STRING" id="8187.ENSLCAP00010037926"/>
<dbReference type="Gene3D" id="3.30.200.20">
    <property type="entry name" value="Phosphorylase Kinase, domain 1"/>
    <property type="match status" value="1"/>
</dbReference>
<evidence type="ECO:0000313" key="6">
    <source>
        <dbReference type="Ensembl" id="ENSLCAP00010037926.1"/>
    </source>
</evidence>
<reference evidence="6" key="2">
    <citation type="submission" date="2025-08" db="UniProtKB">
        <authorList>
            <consortium name="Ensembl"/>
        </authorList>
    </citation>
    <scope>IDENTIFICATION</scope>
</reference>
<dbReference type="InterPro" id="IPR000488">
    <property type="entry name" value="Death_dom"/>
</dbReference>
<dbReference type="PROSITE" id="PS50011">
    <property type="entry name" value="PROTEIN_KINASE_DOM"/>
    <property type="match status" value="1"/>
</dbReference>
<dbReference type="GO" id="GO:0005886">
    <property type="term" value="C:plasma membrane"/>
    <property type="evidence" value="ECO:0007669"/>
    <property type="project" value="TreeGrafter"/>
</dbReference>
<feature type="binding site" evidence="3">
    <location>
        <position position="265"/>
    </location>
    <ligand>
        <name>ATP</name>
        <dbReference type="ChEBI" id="CHEBI:30616"/>
    </ligand>
</feature>
<dbReference type="PROSITE" id="PS00107">
    <property type="entry name" value="PROTEIN_KINASE_ATP"/>
    <property type="match status" value="1"/>
</dbReference>
<dbReference type="SUPFAM" id="SSF47986">
    <property type="entry name" value="DEATH domain"/>
    <property type="match status" value="1"/>
</dbReference>
<evidence type="ECO:0000256" key="1">
    <source>
        <dbReference type="ARBA" id="ARBA00022741"/>
    </source>
</evidence>
<dbReference type="PROSITE" id="PS00108">
    <property type="entry name" value="PROTEIN_KINASE_ST"/>
    <property type="match status" value="1"/>
</dbReference>
<dbReference type="InterPro" id="IPR035533">
    <property type="entry name" value="Death_IRAK1"/>
</dbReference>
<accession>A0A4W6EID3</accession>
<dbReference type="CDD" id="cd08794">
    <property type="entry name" value="Death_IRAK1"/>
    <property type="match status" value="1"/>
</dbReference>
<dbReference type="InterPro" id="IPR017441">
    <property type="entry name" value="Protein_kinase_ATP_BS"/>
</dbReference>
<feature type="compositionally biased region" description="Pro residues" evidence="4">
    <location>
        <begin position="551"/>
        <end position="562"/>
    </location>
</feature>
<dbReference type="PANTHER" id="PTHR27001:SF939">
    <property type="entry name" value="INTERLEUKIN 1 RECEPTOR ASSOCIATED KINASE 1"/>
    <property type="match status" value="1"/>
</dbReference>
<feature type="region of interest" description="Disordered" evidence="4">
    <location>
        <begin position="95"/>
        <end position="203"/>
    </location>
</feature>
<dbReference type="Pfam" id="PF00069">
    <property type="entry name" value="Pkinase"/>
    <property type="match status" value="1"/>
</dbReference>
<evidence type="ECO:0000259" key="5">
    <source>
        <dbReference type="PROSITE" id="PS50011"/>
    </source>
</evidence>
<reference evidence="6" key="3">
    <citation type="submission" date="2025-09" db="UniProtKB">
        <authorList>
            <consortium name="Ensembl"/>
        </authorList>
    </citation>
    <scope>IDENTIFICATION</scope>
</reference>
<dbReference type="GO" id="GO:0004672">
    <property type="term" value="F:protein kinase activity"/>
    <property type="evidence" value="ECO:0007669"/>
    <property type="project" value="InterPro"/>
</dbReference>
<protein>
    <recommendedName>
        <fullName evidence="5">Protein kinase domain-containing protein</fullName>
    </recommendedName>
</protein>
<feature type="region of interest" description="Disordered" evidence="4">
    <location>
        <begin position="604"/>
        <end position="777"/>
    </location>
</feature>
<dbReference type="AlphaFoldDB" id="A0A4W6EID3"/>
<dbReference type="InterPro" id="IPR011009">
    <property type="entry name" value="Kinase-like_dom_sf"/>
</dbReference>
<evidence type="ECO:0000313" key="7">
    <source>
        <dbReference type="Proteomes" id="UP000314980"/>
    </source>
</evidence>
<evidence type="ECO:0000256" key="2">
    <source>
        <dbReference type="ARBA" id="ARBA00022840"/>
    </source>
</evidence>
<name>A0A4W6EID3_LATCA</name>
<dbReference type="SUPFAM" id="SSF56112">
    <property type="entry name" value="Protein kinase-like (PK-like)"/>
    <property type="match status" value="1"/>
</dbReference>
<feature type="region of interest" description="Disordered" evidence="4">
    <location>
        <begin position="535"/>
        <end position="566"/>
    </location>
</feature>
<evidence type="ECO:0000256" key="4">
    <source>
        <dbReference type="SAM" id="MobiDB-lite"/>
    </source>
</evidence>
<keyword evidence="2 3" id="KW-0067">ATP-binding</keyword>
<dbReference type="Ensembl" id="ENSLCAT00010038829.1">
    <property type="protein sequence ID" value="ENSLCAP00010037926.1"/>
    <property type="gene ID" value="ENSLCAG00010017753.1"/>
</dbReference>
<dbReference type="GO" id="GO:0045087">
    <property type="term" value="P:innate immune response"/>
    <property type="evidence" value="ECO:0007669"/>
    <property type="project" value="UniProtKB-ARBA"/>
</dbReference>
<feature type="compositionally biased region" description="Low complexity" evidence="4">
    <location>
        <begin position="134"/>
        <end position="145"/>
    </location>
</feature>
<dbReference type="GO" id="GO:0005524">
    <property type="term" value="F:ATP binding"/>
    <property type="evidence" value="ECO:0007669"/>
    <property type="project" value="UniProtKB-UniRule"/>
</dbReference>
<feature type="compositionally biased region" description="Low complexity" evidence="4">
    <location>
        <begin position="702"/>
        <end position="719"/>
    </location>
</feature>
<keyword evidence="1 3" id="KW-0547">Nucleotide-binding</keyword>
<feature type="compositionally biased region" description="Pro residues" evidence="4">
    <location>
        <begin position="103"/>
        <end position="114"/>
    </location>
</feature>
<dbReference type="Pfam" id="PF00531">
    <property type="entry name" value="Death"/>
    <property type="match status" value="1"/>
</dbReference>
<proteinExistence type="predicted"/>
<keyword evidence="7" id="KW-1185">Reference proteome</keyword>
<dbReference type="InParanoid" id="A0A4W6EID3"/>
<dbReference type="SMART" id="SM00220">
    <property type="entry name" value="S_TKc"/>
    <property type="match status" value="1"/>
</dbReference>
<dbReference type="Proteomes" id="UP000314980">
    <property type="component" value="Unassembled WGS sequence"/>
</dbReference>